<dbReference type="PANTHER" id="PTHR43420:SF44">
    <property type="entry name" value="ACETYLTRANSFERASE YPEA"/>
    <property type="match status" value="1"/>
</dbReference>
<keyword evidence="2 5" id="KW-0963">Cytoplasm</keyword>
<evidence type="ECO:0000256" key="3">
    <source>
        <dbReference type="ARBA" id="ARBA00022679"/>
    </source>
</evidence>
<gene>
    <name evidence="7" type="primary">rimI</name>
    <name evidence="7" type="ORF">JFN93_04685</name>
</gene>
<evidence type="ECO:0000256" key="5">
    <source>
        <dbReference type="RuleBase" id="RU363094"/>
    </source>
</evidence>
<dbReference type="CDD" id="cd04301">
    <property type="entry name" value="NAT_SF"/>
    <property type="match status" value="1"/>
</dbReference>
<dbReference type="InterPro" id="IPR050680">
    <property type="entry name" value="YpeA/RimI_acetyltransf"/>
</dbReference>
<comment type="function">
    <text evidence="5">Acetylates the N-terminal alanine of ribosomal protein bS18.</text>
</comment>
<dbReference type="PANTHER" id="PTHR43420">
    <property type="entry name" value="ACETYLTRANSFERASE"/>
    <property type="match status" value="1"/>
</dbReference>
<evidence type="ECO:0000256" key="4">
    <source>
        <dbReference type="ARBA" id="ARBA00023315"/>
    </source>
</evidence>
<evidence type="ECO:0000256" key="2">
    <source>
        <dbReference type="ARBA" id="ARBA00022490"/>
    </source>
</evidence>
<dbReference type="NCBIfam" id="TIGR01575">
    <property type="entry name" value="rimI"/>
    <property type="match status" value="1"/>
</dbReference>
<dbReference type="InterPro" id="IPR006464">
    <property type="entry name" value="AcTrfase_RimI/Ard1"/>
</dbReference>
<dbReference type="AlphaFoldDB" id="A0A8J7LY21"/>
<accession>A0A8J7LY21</accession>
<dbReference type="Pfam" id="PF00583">
    <property type="entry name" value="Acetyltransf_1"/>
    <property type="match status" value="1"/>
</dbReference>
<comment type="caution">
    <text evidence="7">The sequence shown here is derived from an EMBL/GenBank/DDBJ whole genome shotgun (WGS) entry which is preliminary data.</text>
</comment>
<dbReference type="EC" id="2.3.1.266" evidence="5"/>
<sequence>MQLIICPMSEKHLQKVLTIENASFSRPWTIRHFQDEIESPHALPIVAESPDGEVLGYLCPKVVLDEGEILDVAVAESARGKGIGRLLVEHALSWCRERGAAVVLLEVRVGNDSAIELYRRMGFTESGIRKRYYEDGSDALLMQRPL</sequence>
<evidence type="ECO:0000256" key="1">
    <source>
        <dbReference type="ARBA" id="ARBA00005395"/>
    </source>
</evidence>
<comment type="subcellular location">
    <subcellularLocation>
        <location evidence="5">Cytoplasm</location>
    </subcellularLocation>
</comment>
<proteinExistence type="inferred from homology"/>
<keyword evidence="3" id="KW-0808">Transferase</keyword>
<dbReference type="GO" id="GO:0008999">
    <property type="term" value="F:protein-N-terminal-alanine acetyltransferase activity"/>
    <property type="evidence" value="ECO:0007669"/>
    <property type="project" value="UniProtKB-EC"/>
</dbReference>
<evidence type="ECO:0000313" key="8">
    <source>
        <dbReference type="Proteomes" id="UP000636888"/>
    </source>
</evidence>
<name>A0A8J7LY21_9BACT</name>
<dbReference type="Gene3D" id="3.40.630.30">
    <property type="match status" value="1"/>
</dbReference>
<dbReference type="InterPro" id="IPR000182">
    <property type="entry name" value="GNAT_dom"/>
</dbReference>
<organism evidence="7 8">
    <name type="scientific">Geomesophilobacter sediminis</name>
    <dbReference type="NCBI Taxonomy" id="2798584"/>
    <lineage>
        <taxon>Bacteria</taxon>
        <taxon>Pseudomonadati</taxon>
        <taxon>Thermodesulfobacteriota</taxon>
        <taxon>Desulfuromonadia</taxon>
        <taxon>Geobacterales</taxon>
        <taxon>Geobacteraceae</taxon>
        <taxon>Geomesophilobacter</taxon>
    </lineage>
</organism>
<keyword evidence="4" id="KW-0012">Acyltransferase</keyword>
<comment type="catalytic activity">
    <reaction evidence="5">
        <text>N-terminal L-alanyl-[ribosomal protein bS18] + acetyl-CoA = N-terminal N(alpha)-acetyl-L-alanyl-[ribosomal protein bS18] + CoA + H(+)</text>
        <dbReference type="Rhea" id="RHEA:43756"/>
        <dbReference type="Rhea" id="RHEA-COMP:10676"/>
        <dbReference type="Rhea" id="RHEA-COMP:10677"/>
        <dbReference type="ChEBI" id="CHEBI:15378"/>
        <dbReference type="ChEBI" id="CHEBI:57287"/>
        <dbReference type="ChEBI" id="CHEBI:57288"/>
        <dbReference type="ChEBI" id="CHEBI:64718"/>
        <dbReference type="ChEBI" id="CHEBI:83683"/>
        <dbReference type="EC" id="2.3.1.266"/>
    </reaction>
</comment>
<dbReference type="GO" id="GO:0005737">
    <property type="term" value="C:cytoplasm"/>
    <property type="evidence" value="ECO:0007669"/>
    <property type="project" value="UniProtKB-SubCell"/>
</dbReference>
<reference evidence="7" key="1">
    <citation type="submission" date="2020-12" db="EMBL/GenBank/DDBJ databases">
        <title>Geomonas sp. Red875, isolated from river sediment.</title>
        <authorList>
            <person name="Xu Z."/>
            <person name="Zhang Z."/>
            <person name="Masuda Y."/>
            <person name="Itoh H."/>
            <person name="Senoo K."/>
        </authorList>
    </citation>
    <scope>NUCLEOTIDE SEQUENCE</scope>
    <source>
        <strain evidence="7">Red875</strain>
    </source>
</reference>
<comment type="similarity">
    <text evidence="1 5">Belongs to the acetyltransferase family. RimI subfamily.</text>
</comment>
<evidence type="ECO:0000313" key="7">
    <source>
        <dbReference type="EMBL" id="MBJ6723997.1"/>
    </source>
</evidence>
<dbReference type="GO" id="GO:0005840">
    <property type="term" value="C:ribosome"/>
    <property type="evidence" value="ECO:0007669"/>
    <property type="project" value="UniProtKB-KW"/>
</dbReference>
<dbReference type="InterPro" id="IPR016181">
    <property type="entry name" value="Acyl_CoA_acyltransferase"/>
</dbReference>
<evidence type="ECO:0000259" key="6">
    <source>
        <dbReference type="PROSITE" id="PS51186"/>
    </source>
</evidence>
<feature type="domain" description="N-acetyltransferase" evidence="6">
    <location>
        <begin position="3"/>
        <end position="146"/>
    </location>
</feature>
<protein>
    <recommendedName>
        <fullName evidence="5">[Ribosomal protein bS18]-alanine N-acetyltransferase</fullName>
        <ecNumber evidence="5">2.3.1.266</ecNumber>
    </recommendedName>
</protein>
<keyword evidence="7" id="KW-0687">Ribonucleoprotein</keyword>
<keyword evidence="8" id="KW-1185">Reference proteome</keyword>
<dbReference type="EMBL" id="JAEMHM010000003">
    <property type="protein sequence ID" value="MBJ6723997.1"/>
    <property type="molecule type" value="Genomic_DNA"/>
</dbReference>
<dbReference type="Proteomes" id="UP000636888">
    <property type="component" value="Unassembled WGS sequence"/>
</dbReference>
<dbReference type="PROSITE" id="PS51186">
    <property type="entry name" value="GNAT"/>
    <property type="match status" value="1"/>
</dbReference>
<keyword evidence="7" id="KW-0689">Ribosomal protein</keyword>
<dbReference type="SUPFAM" id="SSF55729">
    <property type="entry name" value="Acyl-CoA N-acyltransferases (Nat)"/>
    <property type="match status" value="1"/>
</dbReference>